<dbReference type="PANTHER" id="PTHR12400">
    <property type="entry name" value="INOSITOL POLYPHOSPHATE KINASE"/>
    <property type="match status" value="1"/>
</dbReference>
<keyword evidence="7" id="KW-1185">Reference proteome</keyword>
<dbReference type="GO" id="GO:0005634">
    <property type="term" value="C:nucleus"/>
    <property type="evidence" value="ECO:0007669"/>
    <property type="project" value="TreeGrafter"/>
</dbReference>
<evidence type="ECO:0000256" key="5">
    <source>
        <dbReference type="SAM" id="MobiDB-lite"/>
    </source>
</evidence>
<dbReference type="GO" id="GO:0000828">
    <property type="term" value="F:inositol hexakisphosphate kinase activity"/>
    <property type="evidence" value="ECO:0007669"/>
    <property type="project" value="TreeGrafter"/>
</dbReference>
<dbReference type="PANTHER" id="PTHR12400:SF21">
    <property type="entry name" value="KINASE"/>
    <property type="match status" value="1"/>
</dbReference>
<sequence>MARACSSGPAIIPGVSLPHKLERFDYQVGGHFVLMKLGASSAICKPSGKRETYFYQSIPEVLREFVPAFHGVVSVSIQNDDTEQQVQYVATRYYESSDYRVSLESLGYFEDEREVFRCFNKPLGDMMTVVRDHPVAFSLGNEEHFHNPLSSVRLQTLSNILKKQDKFKQYDYIVLEDLTEAFSCPCIIDLKLGIRCHGDLGNPEKHLRRSKETTSLSLGVRFIGMLVYSNSDNTYKFYDKYVGQKHLTEETFFNYLKLFFFDGKEYHFEVIEELVKRLQKLRDTISQLETYRFFSTSLLLMYEGKRKAGRRTDMSNGSISTETSNPAPPETNPPLVQAKLIDFENLTQGSYTNDPIKYTGPDSGAIKGLTTVIVFLQSILLTQETCTSIS</sequence>
<dbReference type="KEGG" id="aqu:105314979"/>
<comment type="similarity">
    <text evidence="1 4">Belongs to the inositol phosphokinase (IPK) family.</text>
</comment>
<accession>A0AAN0IRM7</accession>
<dbReference type="RefSeq" id="XP_011407752.1">
    <property type="nucleotide sequence ID" value="XM_011409450.2"/>
</dbReference>
<dbReference type="Gene3D" id="3.30.470.160">
    <property type="entry name" value="Inositol polyphosphate kinase"/>
    <property type="match status" value="1"/>
</dbReference>
<keyword evidence="2 4" id="KW-0808">Transferase</keyword>
<dbReference type="GO" id="GO:0046854">
    <property type="term" value="P:phosphatidylinositol phosphate biosynthetic process"/>
    <property type="evidence" value="ECO:0007669"/>
    <property type="project" value="TreeGrafter"/>
</dbReference>
<keyword evidence="3 4" id="KW-0418">Kinase</keyword>
<proteinExistence type="inferred from homology"/>
<dbReference type="GO" id="GO:0005737">
    <property type="term" value="C:cytoplasm"/>
    <property type="evidence" value="ECO:0007669"/>
    <property type="project" value="TreeGrafter"/>
</dbReference>
<dbReference type="EnsemblMetazoa" id="XM_011409450.2">
    <property type="protein sequence ID" value="XP_011407752.1"/>
    <property type="gene ID" value="LOC105314979"/>
</dbReference>
<organism evidence="6 7">
    <name type="scientific">Amphimedon queenslandica</name>
    <name type="common">Sponge</name>
    <dbReference type="NCBI Taxonomy" id="400682"/>
    <lineage>
        <taxon>Eukaryota</taxon>
        <taxon>Metazoa</taxon>
        <taxon>Porifera</taxon>
        <taxon>Demospongiae</taxon>
        <taxon>Heteroscleromorpha</taxon>
        <taxon>Haplosclerida</taxon>
        <taxon>Niphatidae</taxon>
        <taxon>Amphimedon</taxon>
    </lineage>
</organism>
<dbReference type="GO" id="GO:0032958">
    <property type="term" value="P:inositol phosphate biosynthetic process"/>
    <property type="evidence" value="ECO:0007669"/>
    <property type="project" value="InterPro"/>
</dbReference>
<evidence type="ECO:0000313" key="6">
    <source>
        <dbReference type="EnsemblMetazoa" id="XP_011407752.1"/>
    </source>
</evidence>
<feature type="compositionally biased region" description="Polar residues" evidence="5">
    <location>
        <begin position="314"/>
        <end position="325"/>
    </location>
</feature>
<evidence type="ECO:0000256" key="4">
    <source>
        <dbReference type="RuleBase" id="RU363090"/>
    </source>
</evidence>
<reference evidence="6" key="2">
    <citation type="submission" date="2024-06" db="UniProtKB">
        <authorList>
            <consortium name="EnsemblMetazoa"/>
        </authorList>
    </citation>
    <scope>IDENTIFICATION</scope>
</reference>
<dbReference type="InterPro" id="IPR038286">
    <property type="entry name" value="IPK_sf"/>
</dbReference>
<dbReference type="Proteomes" id="UP000007879">
    <property type="component" value="Unassembled WGS sequence"/>
</dbReference>
<evidence type="ECO:0000313" key="7">
    <source>
        <dbReference type="Proteomes" id="UP000007879"/>
    </source>
</evidence>
<dbReference type="Pfam" id="PF03770">
    <property type="entry name" value="IPK"/>
    <property type="match status" value="1"/>
</dbReference>
<dbReference type="AlphaFoldDB" id="A0AAN0IRM7"/>
<protein>
    <recommendedName>
        <fullName evidence="4">Kinase</fullName>
        <ecNumber evidence="4">2.7.-.-</ecNumber>
    </recommendedName>
</protein>
<dbReference type="SUPFAM" id="SSF56104">
    <property type="entry name" value="SAICAR synthase-like"/>
    <property type="match status" value="1"/>
</dbReference>
<dbReference type="EC" id="2.7.-.-" evidence="4"/>
<evidence type="ECO:0000256" key="2">
    <source>
        <dbReference type="ARBA" id="ARBA00022679"/>
    </source>
</evidence>
<dbReference type="InterPro" id="IPR005522">
    <property type="entry name" value="IPK"/>
</dbReference>
<name>A0AAN0IRM7_AMPQE</name>
<dbReference type="GeneID" id="105314979"/>
<reference evidence="7" key="1">
    <citation type="journal article" date="2010" name="Nature">
        <title>The Amphimedon queenslandica genome and the evolution of animal complexity.</title>
        <authorList>
            <person name="Srivastava M."/>
            <person name="Simakov O."/>
            <person name="Chapman J."/>
            <person name="Fahey B."/>
            <person name="Gauthier M.E."/>
            <person name="Mitros T."/>
            <person name="Richards G.S."/>
            <person name="Conaco C."/>
            <person name="Dacre M."/>
            <person name="Hellsten U."/>
            <person name="Larroux C."/>
            <person name="Putnam N.H."/>
            <person name="Stanke M."/>
            <person name="Adamska M."/>
            <person name="Darling A."/>
            <person name="Degnan S.M."/>
            <person name="Oakley T.H."/>
            <person name="Plachetzki D.C."/>
            <person name="Zhai Y."/>
            <person name="Adamski M."/>
            <person name="Calcino A."/>
            <person name="Cummins S.F."/>
            <person name="Goodstein D.M."/>
            <person name="Harris C."/>
            <person name="Jackson D.J."/>
            <person name="Leys S.P."/>
            <person name="Shu S."/>
            <person name="Woodcroft B.J."/>
            <person name="Vervoort M."/>
            <person name="Kosik K.S."/>
            <person name="Manning G."/>
            <person name="Degnan B.M."/>
            <person name="Rokhsar D.S."/>
        </authorList>
    </citation>
    <scope>NUCLEOTIDE SEQUENCE [LARGE SCALE GENOMIC DNA]</scope>
</reference>
<feature type="region of interest" description="Disordered" evidence="5">
    <location>
        <begin position="310"/>
        <end position="333"/>
    </location>
</feature>
<evidence type="ECO:0000256" key="3">
    <source>
        <dbReference type="ARBA" id="ARBA00022777"/>
    </source>
</evidence>
<evidence type="ECO:0000256" key="1">
    <source>
        <dbReference type="ARBA" id="ARBA00007374"/>
    </source>
</evidence>